<dbReference type="EMBL" id="JAHMHR010000039">
    <property type="protein sequence ID" value="KAK1672249.1"/>
    <property type="molecule type" value="Genomic_DNA"/>
</dbReference>
<dbReference type="AlphaFoldDB" id="A0AAJ0EUI4"/>
<comment type="caution">
    <text evidence="2">The sequence shown here is derived from an EMBL/GenBank/DDBJ whole genome shotgun (WGS) entry which is preliminary data.</text>
</comment>
<gene>
    <name evidence="2" type="ORF">BDP55DRAFT_252196</name>
</gene>
<accession>A0AAJ0EUI4</accession>
<feature type="region of interest" description="Disordered" evidence="1">
    <location>
        <begin position="1"/>
        <end position="31"/>
    </location>
</feature>
<reference evidence="2" key="1">
    <citation type="submission" date="2021-06" db="EMBL/GenBank/DDBJ databases">
        <title>Comparative genomics, transcriptomics and evolutionary studies reveal genomic signatures of adaptation to plant cell wall in hemibiotrophic fungi.</title>
        <authorList>
            <consortium name="DOE Joint Genome Institute"/>
            <person name="Baroncelli R."/>
            <person name="Diaz J.F."/>
            <person name="Benocci T."/>
            <person name="Peng M."/>
            <person name="Battaglia E."/>
            <person name="Haridas S."/>
            <person name="Andreopoulos W."/>
            <person name="Labutti K."/>
            <person name="Pangilinan J."/>
            <person name="Floch G.L."/>
            <person name="Makela M.R."/>
            <person name="Henrissat B."/>
            <person name="Grigoriev I.V."/>
            <person name="Crouch J.A."/>
            <person name="De Vries R.P."/>
            <person name="Sukno S.A."/>
            <person name="Thon M.R."/>
        </authorList>
    </citation>
    <scope>NUCLEOTIDE SEQUENCE</scope>
    <source>
        <strain evidence="2">CBS 193.32</strain>
    </source>
</reference>
<evidence type="ECO:0000313" key="3">
    <source>
        <dbReference type="Proteomes" id="UP001224890"/>
    </source>
</evidence>
<evidence type="ECO:0000256" key="1">
    <source>
        <dbReference type="SAM" id="MobiDB-lite"/>
    </source>
</evidence>
<protein>
    <submittedName>
        <fullName evidence="2">Uncharacterized protein</fullName>
    </submittedName>
</protein>
<proteinExistence type="predicted"/>
<organism evidence="2 3">
    <name type="scientific">Colletotrichum godetiae</name>
    <dbReference type="NCBI Taxonomy" id="1209918"/>
    <lineage>
        <taxon>Eukaryota</taxon>
        <taxon>Fungi</taxon>
        <taxon>Dikarya</taxon>
        <taxon>Ascomycota</taxon>
        <taxon>Pezizomycotina</taxon>
        <taxon>Sordariomycetes</taxon>
        <taxon>Hypocreomycetidae</taxon>
        <taxon>Glomerellales</taxon>
        <taxon>Glomerellaceae</taxon>
        <taxon>Colletotrichum</taxon>
        <taxon>Colletotrichum acutatum species complex</taxon>
    </lineage>
</organism>
<dbReference type="GeneID" id="85450811"/>
<name>A0AAJ0EUI4_9PEZI</name>
<dbReference type="Proteomes" id="UP001224890">
    <property type="component" value="Unassembled WGS sequence"/>
</dbReference>
<dbReference type="RefSeq" id="XP_060426252.1">
    <property type="nucleotide sequence ID" value="XM_060566285.1"/>
</dbReference>
<feature type="compositionally biased region" description="Low complexity" evidence="1">
    <location>
        <begin position="1"/>
        <end position="20"/>
    </location>
</feature>
<evidence type="ECO:0000313" key="2">
    <source>
        <dbReference type="EMBL" id="KAK1672249.1"/>
    </source>
</evidence>
<sequence>MRTSQSRRLSPTLPSRLVPPRSRPAESASLVNLPPAKLAKDASGLRAKSLWLSPPRVSKPRLRTSCHLSMPRLRPLHRPADMLPGLASPRKPRLPQIKRFPSMRPTLMREVAPTTMVLAILRETMLPPRRFKLLRSVVVPERLSMLSRPSPRNRLVNRSQLNQSPRPRPFVDLPVLLP</sequence>
<keyword evidence="3" id="KW-1185">Reference proteome</keyword>